<keyword evidence="7" id="KW-0456">Lyase</keyword>
<dbReference type="AlphaFoldDB" id="A0A6M3ZT34"/>
<evidence type="ECO:0000256" key="2">
    <source>
        <dbReference type="ARBA" id="ARBA00022723"/>
    </source>
</evidence>
<feature type="binding site" evidence="4">
    <location>
        <position position="71"/>
    </location>
    <ligand>
        <name>substrate</name>
    </ligand>
</feature>
<accession>A0A6M3ZT34</accession>
<protein>
    <submittedName>
        <fullName evidence="7">CoA ester lyase</fullName>
    </submittedName>
</protein>
<proteinExistence type="predicted"/>
<reference evidence="7 8" key="1">
    <citation type="journal article" date="2012" name="J. Bacteriol.">
        <title>Genome sequence of the pathogenic Herbaspirillum seropedicae strain Os34, isolated from rice roots.</title>
        <authorList>
            <person name="Ye W."/>
            <person name="Ye S."/>
            <person name="Liu J."/>
            <person name="Chang S."/>
            <person name="Chen M."/>
            <person name="Zhu B."/>
            <person name="Guo L."/>
            <person name="An Q."/>
        </authorList>
    </citation>
    <scope>NUCLEOTIDE SEQUENCE [LARGE SCALE GENOMIC DNA]</scope>
    <source>
        <strain evidence="7 8">Os34</strain>
    </source>
</reference>
<dbReference type="PIRSF" id="PIRSF015582">
    <property type="entry name" value="Cit_lyase_B"/>
    <property type="match status" value="1"/>
</dbReference>
<evidence type="ECO:0000256" key="5">
    <source>
        <dbReference type="PIRSR" id="PIRSR015582-2"/>
    </source>
</evidence>
<dbReference type="EMBL" id="CP008956">
    <property type="protein sequence ID" value="QJQ01707.1"/>
    <property type="molecule type" value="Genomic_DNA"/>
</dbReference>
<evidence type="ECO:0000259" key="6">
    <source>
        <dbReference type="Pfam" id="PF03328"/>
    </source>
</evidence>
<evidence type="ECO:0000313" key="8">
    <source>
        <dbReference type="Proteomes" id="UP000501648"/>
    </source>
</evidence>
<dbReference type="GO" id="GO:0006107">
    <property type="term" value="P:oxaloacetate metabolic process"/>
    <property type="evidence" value="ECO:0007669"/>
    <property type="project" value="TreeGrafter"/>
</dbReference>
<sequence>MSTRPDWAAASSYLFVPANRPERYAKALQSGADAVIVDLEDAVAPSQKEVARATLAHWLQEQAAQPRIWVRINATDTVWHQQDLLTFSAPSLAGIVLPKAEDAVTVASVAAHLGAGRRLIALIESAAGLAAMRQIAAVPGVQRLAFGAIDAQLDLRMQCGPQEEELMPLRVEMVMASRLAGIAPPIDGVTTDFNDDALLARMVQQARRLGFGAKLCIHPRQVDGVRHGFMPSEQELAWAEEVMAAVRASDGGAISFKGRMIDKPVILQAEQFLRVAGRWFD</sequence>
<dbReference type="GO" id="GO:0016829">
    <property type="term" value="F:lyase activity"/>
    <property type="evidence" value="ECO:0007669"/>
    <property type="project" value="UniProtKB-KW"/>
</dbReference>
<feature type="domain" description="HpcH/HpaI aldolase/citrate lyase" evidence="6">
    <location>
        <begin position="12"/>
        <end position="219"/>
    </location>
</feature>
<dbReference type="Proteomes" id="UP000501648">
    <property type="component" value="Chromosome"/>
</dbReference>
<feature type="binding site" evidence="5">
    <location>
        <position position="150"/>
    </location>
    <ligand>
        <name>Mg(2+)</name>
        <dbReference type="ChEBI" id="CHEBI:18420"/>
    </ligand>
</feature>
<evidence type="ECO:0000256" key="3">
    <source>
        <dbReference type="ARBA" id="ARBA00022842"/>
    </source>
</evidence>
<dbReference type="InterPro" id="IPR040442">
    <property type="entry name" value="Pyrv_kinase-like_dom_sf"/>
</dbReference>
<dbReference type="PANTHER" id="PTHR32308:SF10">
    <property type="entry name" value="CITRATE LYASE SUBUNIT BETA"/>
    <property type="match status" value="1"/>
</dbReference>
<dbReference type="GO" id="GO:0000287">
    <property type="term" value="F:magnesium ion binding"/>
    <property type="evidence" value="ECO:0007669"/>
    <property type="project" value="TreeGrafter"/>
</dbReference>
<dbReference type="RefSeq" id="WP_017450226.1">
    <property type="nucleotide sequence ID" value="NZ_CP008956.1"/>
</dbReference>
<keyword evidence="3 5" id="KW-0460">Magnesium</keyword>
<comment type="cofactor">
    <cofactor evidence="1">
        <name>Mg(2+)</name>
        <dbReference type="ChEBI" id="CHEBI:18420"/>
    </cofactor>
</comment>
<feature type="binding site" evidence="5">
    <location>
        <position position="124"/>
    </location>
    <ligand>
        <name>Mg(2+)</name>
        <dbReference type="ChEBI" id="CHEBI:18420"/>
    </ligand>
</feature>
<evidence type="ECO:0000313" key="7">
    <source>
        <dbReference type="EMBL" id="QJQ01707.1"/>
    </source>
</evidence>
<feature type="binding site" evidence="4">
    <location>
        <position position="124"/>
    </location>
    <ligand>
        <name>substrate</name>
    </ligand>
</feature>
<evidence type="ECO:0000256" key="4">
    <source>
        <dbReference type="PIRSR" id="PIRSR015582-1"/>
    </source>
</evidence>
<dbReference type="InterPro" id="IPR011206">
    <property type="entry name" value="Citrate_lyase_beta/mcl1/mcl2"/>
</dbReference>
<keyword evidence="2 5" id="KW-0479">Metal-binding</keyword>
<dbReference type="PANTHER" id="PTHR32308">
    <property type="entry name" value="LYASE BETA SUBUNIT, PUTATIVE (AFU_ORTHOLOGUE AFUA_4G13030)-RELATED"/>
    <property type="match status" value="1"/>
</dbReference>
<name>A0A6M3ZT34_9BURK</name>
<dbReference type="SUPFAM" id="SSF51621">
    <property type="entry name" value="Phosphoenolpyruvate/pyruvate domain"/>
    <property type="match status" value="1"/>
</dbReference>
<dbReference type="InterPro" id="IPR015813">
    <property type="entry name" value="Pyrv/PenolPyrv_kinase-like_dom"/>
</dbReference>
<organism evidence="7 8">
    <name type="scientific">Herbaspirillum rubrisubalbicans Os34</name>
    <dbReference type="NCBI Taxonomy" id="1235827"/>
    <lineage>
        <taxon>Bacteria</taxon>
        <taxon>Pseudomonadati</taxon>
        <taxon>Pseudomonadota</taxon>
        <taxon>Betaproteobacteria</taxon>
        <taxon>Burkholderiales</taxon>
        <taxon>Oxalobacteraceae</taxon>
        <taxon>Herbaspirillum</taxon>
    </lineage>
</organism>
<gene>
    <name evidence="7" type="ORF">C798_16115</name>
</gene>
<dbReference type="Pfam" id="PF03328">
    <property type="entry name" value="HpcH_HpaI"/>
    <property type="match status" value="1"/>
</dbReference>
<dbReference type="InterPro" id="IPR005000">
    <property type="entry name" value="Aldolase/citrate-lyase_domain"/>
</dbReference>
<evidence type="ECO:0000256" key="1">
    <source>
        <dbReference type="ARBA" id="ARBA00001946"/>
    </source>
</evidence>
<dbReference type="Gene3D" id="3.20.20.60">
    <property type="entry name" value="Phosphoenolpyruvate-binding domains"/>
    <property type="match status" value="1"/>
</dbReference>